<dbReference type="Proteomes" id="UP000023152">
    <property type="component" value="Unassembled WGS sequence"/>
</dbReference>
<keyword evidence="1" id="KW-1133">Transmembrane helix</keyword>
<comment type="caution">
    <text evidence="2">The sequence shown here is derived from an EMBL/GenBank/DDBJ whole genome shotgun (WGS) entry which is preliminary data.</text>
</comment>
<feature type="transmembrane region" description="Helical" evidence="1">
    <location>
        <begin position="148"/>
        <end position="168"/>
    </location>
</feature>
<reference evidence="2 3" key="1">
    <citation type="journal article" date="2013" name="Curr. Biol.">
        <title>The Genome of the Foraminiferan Reticulomyxa filosa.</title>
        <authorList>
            <person name="Glockner G."/>
            <person name="Hulsmann N."/>
            <person name="Schleicher M."/>
            <person name="Noegel A.A."/>
            <person name="Eichinger L."/>
            <person name="Gallinger C."/>
            <person name="Pawlowski J."/>
            <person name="Sierra R."/>
            <person name="Euteneuer U."/>
            <person name="Pillet L."/>
            <person name="Moustafa A."/>
            <person name="Platzer M."/>
            <person name="Groth M."/>
            <person name="Szafranski K."/>
            <person name="Schliwa M."/>
        </authorList>
    </citation>
    <scope>NUCLEOTIDE SEQUENCE [LARGE SCALE GENOMIC DNA]</scope>
</reference>
<keyword evidence="1" id="KW-0812">Transmembrane</keyword>
<dbReference type="EMBL" id="ASPP01005390">
    <property type="protein sequence ID" value="ETO30625.1"/>
    <property type="molecule type" value="Genomic_DNA"/>
</dbReference>
<name>X6NWD5_RETFI</name>
<proteinExistence type="predicted"/>
<dbReference type="AlphaFoldDB" id="X6NWD5"/>
<organism evidence="2 3">
    <name type="scientific">Reticulomyxa filosa</name>
    <dbReference type="NCBI Taxonomy" id="46433"/>
    <lineage>
        <taxon>Eukaryota</taxon>
        <taxon>Sar</taxon>
        <taxon>Rhizaria</taxon>
        <taxon>Retaria</taxon>
        <taxon>Foraminifera</taxon>
        <taxon>Monothalamids</taxon>
        <taxon>Reticulomyxidae</taxon>
        <taxon>Reticulomyxa</taxon>
    </lineage>
</organism>
<gene>
    <name evidence="2" type="ORF">RFI_06496</name>
</gene>
<protein>
    <submittedName>
        <fullName evidence="2">Uncharacterized protein</fullName>
    </submittedName>
</protein>
<feature type="transmembrane region" description="Helical" evidence="1">
    <location>
        <begin position="189"/>
        <end position="212"/>
    </location>
</feature>
<keyword evidence="3" id="KW-1185">Reference proteome</keyword>
<sequence length="220" mass="26713">MLPPLKPVQDREISSSQPNWLRRLKTAEPGATKEFTKWPSNHPYSYTVGDVVKEKALDLRTGQMTDLWFAHPDVYAEDPKKRKTRKTKFFYKKKKKRNNKVWIFVFQHSDIDNVMEQFRIKFHIYFNWLLTKGMNYLFPLFIYQHLEFFFFATYKTVFFFFGFKKLFAQRSTIHFMKQRRQAKYTIGNQNGTPGIPAFISFFLLQFFCYTFYNFFFPFSK</sequence>
<evidence type="ECO:0000313" key="3">
    <source>
        <dbReference type="Proteomes" id="UP000023152"/>
    </source>
</evidence>
<evidence type="ECO:0000256" key="1">
    <source>
        <dbReference type="SAM" id="Phobius"/>
    </source>
</evidence>
<keyword evidence="1" id="KW-0472">Membrane</keyword>
<evidence type="ECO:0000313" key="2">
    <source>
        <dbReference type="EMBL" id="ETO30625.1"/>
    </source>
</evidence>
<accession>X6NWD5</accession>